<dbReference type="AlphaFoldDB" id="A0A5Y5T992"/>
<dbReference type="SMART" id="SM00421">
    <property type="entry name" value="HTH_LUXR"/>
    <property type="match status" value="1"/>
</dbReference>
<accession>A0A5Y5T992</accession>
<reference evidence="5" key="1">
    <citation type="submission" date="2019-08" db="EMBL/GenBank/DDBJ databases">
        <authorList>
            <consortium name="PulseNet: The National Subtyping Network for Foodborne Disease Surveillance"/>
            <person name="Tarr C.L."/>
            <person name="Trees E."/>
            <person name="Katz L.S."/>
            <person name="Carleton-Romer H.A."/>
            <person name="Stroika S."/>
            <person name="Kucerova Z."/>
            <person name="Roache K.F."/>
            <person name="Sabol A.L."/>
            <person name="Besser J."/>
            <person name="Gerner-Smidt P."/>
        </authorList>
    </citation>
    <scope>NUCLEOTIDE SEQUENCE</scope>
    <source>
        <strain evidence="5">PNUSAS086289</strain>
    </source>
</reference>
<dbReference type="GO" id="GO:0006355">
    <property type="term" value="P:regulation of DNA-templated transcription"/>
    <property type="evidence" value="ECO:0007669"/>
    <property type="project" value="InterPro"/>
</dbReference>
<comment type="caution">
    <text evidence="5">The sequence shown here is derived from an EMBL/GenBank/DDBJ whole genome shotgun (WGS) entry which is preliminary data.</text>
</comment>
<keyword evidence="1" id="KW-0805">Transcription regulation</keyword>
<evidence type="ECO:0000313" key="5">
    <source>
        <dbReference type="EMBL" id="ECK5213776.1"/>
    </source>
</evidence>
<dbReference type="PANTHER" id="PTHR44688:SF16">
    <property type="entry name" value="DNA-BINDING TRANSCRIPTIONAL ACTIVATOR DEVR_DOSR"/>
    <property type="match status" value="1"/>
</dbReference>
<dbReference type="PRINTS" id="PR00038">
    <property type="entry name" value="HTHLUXR"/>
</dbReference>
<evidence type="ECO:0000256" key="2">
    <source>
        <dbReference type="ARBA" id="ARBA00023125"/>
    </source>
</evidence>
<dbReference type="InterPro" id="IPR016032">
    <property type="entry name" value="Sig_transdc_resp-reg_C-effctor"/>
</dbReference>
<keyword evidence="2" id="KW-0238">DNA-binding</keyword>
<protein>
    <submittedName>
        <fullName evidence="5">Helix-turn-helix transcriptional regulator</fullName>
    </submittedName>
</protein>
<dbReference type="EMBL" id="AAJCCP010000007">
    <property type="protein sequence ID" value="ECK5213776.1"/>
    <property type="molecule type" value="Genomic_DNA"/>
</dbReference>
<dbReference type="RefSeq" id="WP_047596109.1">
    <property type="nucleotide sequence ID" value="NZ_BIMS01000012.1"/>
</dbReference>
<dbReference type="GO" id="GO:0003677">
    <property type="term" value="F:DNA binding"/>
    <property type="evidence" value="ECO:0007669"/>
    <property type="project" value="UniProtKB-KW"/>
</dbReference>
<dbReference type="Gene3D" id="1.10.10.10">
    <property type="entry name" value="Winged helix-like DNA-binding domain superfamily/Winged helix DNA-binding domain"/>
    <property type="match status" value="1"/>
</dbReference>
<evidence type="ECO:0000256" key="1">
    <source>
        <dbReference type="ARBA" id="ARBA00023015"/>
    </source>
</evidence>
<sequence length="221" mass="24635">MRIFTTARDVWLLEGLRHSLQAAGCITSPQIISLESAGALLTLAGNGLSGDSVLLPVFPDNDPGLCLRSFAFLNEWRCLQTGLFHYRAPCIQWGESSLICNRLSAGHLPVIPWRASPQQLGKLISSGVQTWRRRTGRRAATVFHPKMNLSPREVMVLRYTLDGHSLNRIAEEMGISNRTVWTHRRRAMNTLGIRRLHDLMQVSSGVLNQMVSPVRGTPDVS</sequence>
<dbReference type="SUPFAM" id="SSF46894">
    <property type="entry name" value="C-terminal effector domain of the bipartite response regulators"/>
    <property type="match status" value="1"/>
</dbReference>
<gene>
    <name evidence="5" type="ORF">FRL26_08750</name>
</gene>
<proteinExistence type="predicted"/>
<feature type="domain" description="HTH luxR-type" evidence="4">
    <location>
        <begin position="142"/>
        <end position="207"/>
    </location>
</feature>
<dbReference type="Pfam" id="PF00196">
    <property type="entry name" value="GerE"/>
    <property type="match status" value="1"/>
</dbReference>
<dbReference type="InterPro" id="IPR000792">
    <property type="entry name" value="Tscrpt_reg_LuxR_C"/>
</dbReference>
<organism evidence="5">
    <name type="scientific">Salmonella enterica</name>
    <name type="common">Salmonella choleraesuis</name>
    <dbReference type="NCBI Taxonomy" id="28901"/>
    <lineage>
        <taxon>Bacteria</taxon>
        <taxon>Pseudomonadati</taxon>
        <taxon>Pseudomonadota</taxon>
        <taxon>Gammaproteobacteria</taxon>
        <taxon>Enterobacterales</taxon>
        <taxon>Enterobacteriaceae</taxon>
        <taxon>Salmonella</taxon>
    </lineage>
</organism>
<evidence type="ECO:0000256" key="3">
    <source>
        <dbReference type="ARBA" id="ARBA00023163"/>
    </source>
</evidence>
<dbReference type="PANTHER" id="PTHR44688">
    <property type="entry name" value="DNA-BINDING TRANSCRIPTIONAL ACTIVATOR DEVR_DOSR"/>
    <property type="match status" value="1"/>
</dbReference>
<keyword evidence="3" id="KW-0804">Transcription</keyword>
<evidence type="ECO:0000259" key="4">
    <source>
        <dbReference type="PROSITE" id="PS50043"/>
    </source>
</evidence>
<name>A0A5Y5T992_SALER</name>
<dbReference type="InterPro" id="IPR036388">
    <property type="entry name" value="WH-like_DNA-bd_sf"/>
</dbReference>
<dbReference type="PROSITE" id="PS50043">
    <property type="entry name" value="HTH_LUXR_2"/>
    <property type="match status" value="1"/>
</dbReference>
<dbReference type="CDD" id="cd06170">
    <property type="entry name" value="LuxR_C_like"/>
    <property type="match status" value="1"/>
</dbReference>